<feature type="region of interest" description="Disordered" evidence="1">
    <location>
        <begin position="121"/>
        <end position="191"/>
    </location>
</feature>
<accession>A0A5J4UKX2</accession>
<dbReference type="EMBL" id="SNRW01015176">
    <property type="protein sequence ID" value="KAA6370662.1"/>
    <property type="molecule type" value="Genomic_DNA"/>
</dbReference>
<sequence>MLLRQYRMLKKFRRQQYLYLKNLNEGKMAVAEFMTADGRMKQYMSAEDESNFLLTNYSNIFDNGDSSRIDQFLTNEFETQINYEYLPITQKIKDEIVSYSRILQERSALIMQKEQYQAERKKEEEEKEKQIELEKTNQNKNETKDKYIRRYSKLTDRNRSPNFNTSLNINTSNVNDKNNEQDINSDNNQQQNINKQKLRGSTWAQDLEQVNESFVNELENNSPILVEFHQNMQMKSGLDAINLRNLQTPSAIPFGVLIPRCLIMFINVATAEENEKKRLQSTGESSKDNQSKIDMDSTIQSKSENQQAMKRRISFDQKSFEAYENKVMVSYPTQTEQPQVKPQQRRQSRMSVGMKNRQNSVLSINGPKKRMSIFQQIHPDQRTFIYNLFPWMRNMRQKFYQQYYYLDIQVKNYLLEMYQVAVLYKQRGYEVVYAVNQPISQSKKWVDYFLRAVDNEVVIITDPRRFDQQGLLAEIKNEGSDSQQGTDHLFEGTLRTGQFKTGTSTLRAGLMVQKPKSSMKLLPLLTNNYLDIPQPMQVTFDHQQTQQNQNVSPLTTLLQQMNFTASPLNQQSDTRSINSMQSQTALFLPFQKQRTFNQPISNLTPYQIKINPEANSIILTAEEKKKEIIRRRRMKFDEAKPQLSIGDVVDLIIARKNQICRSGGNDKGSQLESLRAKDYILLKQGKKFFVDKQSEKIKKKERKKKEAQQRKEEEAQKKKQQEKQKEKEQRKFNQGELSQSSGKPKGKSQSPERKSENSHTIEFKKNKKSENESKVEKQDDDDEIIESDYSDYQRKMQLQHKLQQKYPQEQQSRRQPKRIVILHLGGSQPDYVSLTYMELKLLKEEYDVERQKLDRHWKRETKKRKAFGLKVSEQEKQKALNELNTSLDWKYRAKCE</sequence>
<dbReference type="AlphaFoldDB" id="A0A5J4UKX2"/>
<comment type="caution">
    <text evidence="2">The sequence shown here is derived from an EMBL/GenBank/DDBJ whole genome shotgun (WGS) entry which is preliminary data.</text>
</comment>
<evidence type="ECO:0000313" key="3">
    <source>
        <dbReference type="Proteomes" id="UP000324800"/>
    </source>
</evidence>
<feature type="compositionally biased region" description="Basic and acidic residues" evidence="1">
    <location>
        <begin position="750"/>
        <end position="777"/>
    </location>
</feature>
<dbReference type="Proteomes" id="UP000324800">
    <property type="component" value="Unassembled WGS sequence"/>
</dbReference>
<feature type="compositionally biased region" description="Acidic residues" evidence="1">
    <location>
        <begin position="778"/>
        <end position="789"/>
    </location>
</feature>
<gene>
    <name evidence="2" type="ORF">EZS28_033811</name>
</gene>
<reference evidence="2 3" key="1">
    <citation type="submission" date="2019-03" db="EMBL/GenBank/DDBJ databases">
        <title>Single cell metagenomics reveals metabolic interactions within the superorganism composed of flagellate Streblomastix strix and complex community of Bacteroidetes bacteria on its surface.</title>
        <authorList>
            <person name="Treitli S.C."/>
            <person name="Kolisko M."/>
            <person name="Husnik F."/>
            <person name="Keeling P."/>
            <person name="Hampl V."/>
        </authorList>
    </citation>
    <scope>NUCLEOTIDE SEQUENCE [LARGE SCALE GENOMIC DNA]</scope>
    <source>
        <strain evidence="2">ST1C</strain>
    </source>
</reference>
<evidence type="ECO:0000256" key="1">
    <source>
        <dbReference type="SAM" id="MobiDB-lite"/>
    </source>
</evidence>
<feature type="compositionally biased region" description="Basic and acidic residues" evidence="1">
    <location>
        <begin position="121"/>
        <end position="159"/>
    </location>
</feature>
<evidence type="ECO:0000313" key="2">
    <source>
        <dbReference type="EMBL" id="KAA6370662.1"/>
    </source>
</evidence>
<feature type="non-terminal residue" evidence="2">
    <location>
        <position position="896"/>
    </location>
</feature>
<name>A0A5J4UKX2_9EUKA</name>
<organism evidence="2 3">
    <name type="scientific">Streblomastix strix</name>
    <dbReference type="NCBI Taxonomy" id="222440"/>
    <lineage>
        <taxon>Eukaryota</taxon>
        <taxon>Metamonada</taxon>
        <taxon>Preaxostyla</taxon>
        <taxon>Oxymonadida</taxon>
        <taxon>Streblomastigidae</taxon>
        <taxon>Streblomastix</taxon>
    </lineage>
</organism>
<feature type="compositionally biased region" description="Polar residues" evidence="1">
    <location>
        <begin position="297"/>
        <end position="308"/>
    </location>
</feature>
<feature type="region of interest" description="Disordered" evidence="1">
    <location>
        <begin position="277"/>
        <end position="308"/>
    </location>
</feature>
<feature type="compositionally biased region" description="Low complexity" evidence="1">
    <location>
        <begin position="738"/>
        <end position="749"/>
    </location>
</feature>
<feature type="compositionally biased region" description="Basic and acidic residues" evidence="1">
    <location>
        <begin position="694"/>
        <end position="733"/>
    </location>
</feature>
<protein>
    <submittedName>
        <fullName evidence="2">Uncharacterized protein</fullName>
    </submittedName>
</protein>
<feature type="region of interest" description="Disordered" evidence="1">
    <location>
        <begin position="334"/>
        <end position="355"/>
    </location>
</feature>
<proteinExistence type="predicted"/>
<feature type="compositionally biased region" description="Low complexity" evidence="1">
    <location>
        <begin position="181"/>
        <end position="191"/>
    </location>
</feature>
<feature type="compositionally biased region" description="Basic and acidic residues" evidence="1">
    <location>
        <begin position="285"/>
        <end position="295"/>
    </location>
</feature>
<feature type="compositionally biased region" description="Polar residues" evidence="1">
    <location>
        <begin position="160"/>
        <end position="176"/>
    </location>
</feature>
<feature type="region of interest" description="Disordered" evidence="1">
    <location>
        <begin position="694"/>
        <end position="816"/>
    </location>
</feature>